<evidence type="ECO:0000313" key="4">
    <source>
        <dbReference type="Proteomes" id="UP000076761"/>
    </source>
</evidence>
<keyword evidence="2" id="KW-0732">Signal</keyword>
<feature type="region of interest" description="Disordered" evidence="1">
    <location>
        <begin position="70"/>
        <end position="201"/>
    </location>
</feature>
<reference evidence="3 4" key="1">
    <citation type="journal article" date="2016" name="Mol. Biol. Evol.">
        <title>Comparative Genomics of Early-Diverging Mushroom-Forming Fungi Provides Insights into the Origins of Lignocellulose Decay Capabilities.</title>
        <authorList>
            <person name="Nagy L.G."/>
            <person name="Riley R."/>
            <person name="Tritt A."/>
            <person name="Adam C."/>
            <person name="Daum C."/>
            <person name="Floudas D."/>
            <person name="Sun H."/>
            <person name="Yadav J.S."/>
            <person name="Pangilinan J."/>
            <person name="Larsson K.H."/>
            <person name="Matsuura K."/>
            <person name="Barry K."/>
            <person name="Labutti K."/>
            <person name="Kuo R."/>
            <person name="Ohm R.A."/>
            <person name="Bhattacharya S.S."/>
            <person name="Shirouzu T."/>
            <person name="Yoshinaga Y."/>
            <person name="Martin F.M."/>
            <person name="Grigoriev I.V."/>
            <person name="Hibbett D.S."/>
        </authorList>
    </citation>
    <scope>NUCLEOTIDE SEQUENCE [LARGE SCALE GENOMIC DNA]</scope>
    <source>
        <strain evidence="3 4">HHB14362 ss-1</strain>
    </source>
</reference>
<proteinExistence type="predicted"/>
<name>A0A165PYX3_9AGAM</name>
<dbReference type="OrthoDB" id="10645842at2759"/>
<feature type="region of interest" description="Disordered" evidence="1">
    <location>
        <begin position="30"/>
        <end position="50"/>
    </location>
</feature>
<gene>
    <name evidence="3" type="ORF">NEOLEDRAFT_1181522</name>
</gene>
<dbReference type="Proteomes" id="UP000076761">
    <property type="component" value="Unassembled WGS sequence"/>
</dbReference>
<evidence type="ECO:0000256" key="1">
    <source>
        <dbReference type="SAM" id="MobiDB-lite"/>
    </source>
</evidence>
<dbReference type="STRING" id="1314782.A0A165PYX3"/>
<feature type="compositionally biased region" description="Basic residues" evidence="1">
    <location>
        <begin position="90"/>
        <end position="101"/>
    </location>
</feature>
<dbReference type="AlphaFoldDB" id="A0A165PYX3"/>
<organism evidence="3 4">
    <name type="scientific">Neolentinus lepideus HHB14362 ss-1</name>
    <dbReference type="NCBI Taxonomy" id="1314782"/>
    <lineage>
        <taxon>Eukaryota</taxon>
        <taxon>Fungi</taxon>
        <taxon>Dikarya</taxon>
        <taxon>Basidiomycota</taxon>
        <taxon>Agaricomycotina</taxon>
        <taxon>Agaricomycetes</taxon>
        <taxon>Gloeophyllales</taxon>
        <taxon>Gloeophyllaceae</taxon>
        <taxon>Neolentinus</taxon>
    </lineage>
</organism>
<feature type="signal peptide" evidence="2">
    <location>
        <begin position="1"/>
        <end position="22"/>
    </location>
</feature>
<evidence type="ECO:0000313" key="3">
    <source>
        <dbReference type="EMBL" id="KZT21684.1"/>
    </source>
</evidence>
<feature type="compositionally biased region" description="Low complexity" evidence="1">
    <location>
        <begin position="284"/>
        <end position="293"/>
    </location>
</feature>
<feature type="compositionally biased region" description="Polar residues" evidence="1">
    <location>
        <begin position="159"/>
        <end position="176"/>
    </location>
</feature>
<dbReference type="EMBL" id="KV425604">
    <property type="protein sequence ID" value="KZT21684.1"/>
    <property type="molecule type" value="Genomic_DNA"/>
</dbReference>
<feature type="compositionally biased region" description="Polar residues" evidence="1">
    <location>
        <begin position="107"/>
        <end position="116"/>
    </location>
</feature>
<feature type="region of interest" description="Disordered" evidence="1">
    <location>
        <begin position="257"/>
        <end position="293"/>
    </location>
</feature>
<keyword evidence="4" id="KW-1185">Reference proteome</keyword>
<protein>
    <submittedName>
        <fullName evidence="3">Uncharacterized protein</fullName>
    </submittedName>
</protein>
<sequence length="293" mass="27758">MRASTIALGLVAAALSPTLVSCAPFPVPDGGSASTSAGGNASGGSVNSPPGQGLGLLNVFSSEAGNGGIANSSEAVGGSPHQLMSASRVSRPRTSAKRPKQAFKANSPATTANDASTPHLVTKHAGDGTNAGVATSGEGAQVDGGPVDNAGGALGVFNNGGNAKRSNPSFSPSFGRSAQKKRTNGGSANTQQGGNASGGSVNEGDCGATILNMGSNNAGDGGLAASRNANGGIARVPGPKPAAVNGGEATAGVGGYAPGGSVNGPKGLINMFSNNAGHGGDGSSGSAIGGRRL</sequence>
<feature type="compositionally biased region" description="Low complexity" evidence="1">
    <location>
        <begin position="30"/>
        <end position="48"/>
    </location>
</feature>
<dbReference type="PROSITE" id="PS51257">
    <property type="entry name" value="PROKAR_LIPOPROTEIN"/>
    <property type="match status" value="1"/>
</dbReference>
<feature type="chain" id="PRO_5007864414" evidence="2">
    <location>
        <begin position="23"/>
        <end position="293"/>
    </location>
</feature>
<dbReference type="InParanoid" id="A0A165PYX3"/>
<accession>A0A165PYX3</accession>
<feature type="compositionally biased region" description="Polar residues" evidence="1">
    <location>
        <begin position="184"/>
        <end position="200"/>
    </location>
</feature>
<evidence type="ECO:0000256" key="2">
    <source>
        <dbReference type="SAM" id="SignalP"/>
    </source>
</evidence>